<name>A0A2G6E9D1_9BACT</name>
<dbReference type="GO" id="GO:0006508">
    <property type="term" value="P:proteolysis"/>
    <property type="evidence" value="ECO:0007669"/>
    <property type="project" value="UniProtKB-KW"/>
</dbReference>
<evidence type="ECO:0000256" key="2">
    <source>
        <dbReference type="ARBA" id="ARBA00022670"/>
    </source>
</evidence>
<keyword evidence="2" id="KW-0645">Protease</keyword>
<dbReference type="SUPFAM" id="SSF54001">
    <property type="entry name" value="Cysteine proteinases"/>
    <property type="match status" value="1"/>
</dbReference>
<dbReference type="InterPro" id="IPR051202">
    <property type="entry name" value="Peptidase_C40"/>
</dbReference>
<evidence type="ECO:0000313" key="6">
    <source>
        <dbReference type="EMBL" id="PID58675.1"/>
    </source>
</evidence>
<dbReference type="Proteomes" id="UP000229740">
    <property type="component" value="Unassembled WGS sequence"/>
</dbReference>
<dbReference type="PROSITE" id="PS51935">
    <property type="entry name" value="NLPC_P60"/>
    <property type="match status" value="1"/>
</dbReference>
<dbReference type="EMBL" id="PDPS01000022">
    <property type="protein sequence ID" value="PID58675.1"/>
    <property type="molecule type" value="Genomic_DNA"/>
</dbReference>
<evidence type="ECO:0000256" key="4">
    <source>
        <dbReference type="ARBA" id="ARBA00022807"/>
    </source>
</evidence>
<proteinExistence type="inferred from homology"/>
<dbReference type="InterPro" id="IPR038765">
    <property type="entry name" value="Papain-like_cys_pep_sf"/>
</dbReference>
<feature type="domain" description="NlpC/P60" evidence="5">
    <location>
        <begin position="9"/>
        <end position="132"/>
    </location>
</feature>
<sequence length="135" mass="15328">MISVHQEAPGQRQDIISTAEQFLGKTYIWGGTTPRGFDCSGLTYFVYKLNGIELPRVSWLQYRTKLGKKVRKNRLIQGDLVFFETYKPGPSHVGIYIGNNKFIHASPRHGVSISSLDEPYFKSRYLGAKTVLSRT</sequence>
<dbReference type="InterPro" id="IPR000064">
    <property type="entry name" value="NLP_P60_dom"/>
</dbReference>
<comment type="caution">
    <text evidence="6">The sequence shown here is derived from an EMBL/GenBank/DDBJ whole genome shotgun (WGS) entry which is preliminary data.</text>
</comment>
<protein>
    <submittedName>
        <fullName evidence="6">Endopeptidase LytE</fullName>
    </submittedName>
</protein>
<organism evidence="6 7">
    <name type="scientific">candidate division KSB3 bacterium</name>
    <dbReference type="NCBI Taxonomy" id="2044937"/>
    <lineage>
        <taxon>Bacteria</taxon>
        <taxon>candidate division KSB3</taxon>
    </lineage>
</organism>
<accession>A0A2G6E9D1</accession>
<dbReference type="AlphaFoldDB" id="A0A2G6E9D1"/>
<evidence type="ECO:0000256" key="1">
    <source>
        <dbReference type="ARBA" id="ARBA00007074"/>
    </source>
</evidence>
<evidence type="ECO:0000256" key="3">
    <source>
        <dbReference type="ARBA" id="ARBA00022801"/>
    </source>
</evidence>
<gene>
    <name evidence="6" type="ORF">CSB45_03370</name>
</gene>
<keyword evidence="4" id="KW-0788">Thiol protease</keyword>
<dbReference type="Gene3D" id="3.90.1720.10">
    <property type="entry name" value="endopeptidase domain like (from Nostoc punctiforme)"/>
    <property type="match status" value="1"/>
</dbReference>
<evidence type="ECO:0000259" key="5">
    <source>
        <dbReference type="PROSITE" id="PS51935"/>
    </source>
</evidence>
<dbReference type="PANTHER" id="PTHR47053">
    <property type="entry name" value="MUREIN DD-ENDOPEPTIDASE MEPH-RELATED"/>
    <property type="match status" value="1"/>
</dbReference>
<evidence type="ECO:0000313" key="7">
    <source>
        <dbReference type="Proteomes" id="UP000229740"/>
    </source>
</evidence>
<comment type="similarity">
    <text evidence="1">Belongs to the peptidase C40 family.</text>
</comment>
<dbReference type="Pfam" id="PF00877">
    <property type="entry name" value="NLPC_P60"/>
    <property type="match status" value="1"/>
</dbReference>
<dbReference type="PANTHER" id="PTHR47053:SF1">
    <property type="entry name" value="MUREIN DD-ENDOPEPTIDASE MEPH-RELATED"/>
    <property type="match status" value="1"/>
</dbReference>
<dbReference type="GO" id="GO:0008234">
    <property type="term" value="F:cysteine-type peptidase activity"/>
    <property type="evidence" value="ECO:0007669"/>
    <property type="project" value="UniProtKB-KW"/>
</dbReference>
<keyword evidence="3" id="KW-0378">Hydrolase</keyword>
<reference evidence="6 7" key="1">
    <citation type="submission" date="2017-10" db="EMBL/GenBank/DDBJ databases">
        <title>Novel microbial diversity and functional potential in the marine mammal oral microbiome.</title>
        <authorList>
            <person name="Dudek N.K."/>
            <person name="Sun C.L."/>
            <person name="Burstein D."/>
            <person name="Kantor R.S."/>
            <person name="Aliaga Goltsman D.S."/>
            <person name="Bik E.M."/>
            <person name="Thomas B.C."/>
            <person name="Banfield J.F."/>
            <person name="Relman D.A."/>
        </authorList>
    </citation>
    <scope>NUCLEOTIDE SEQUENCE [LARGE SCALE GENOMIC DNA]</scope>
    <source>
        <strain evidence="6">DOLZORAL124_49_17</strain>
    </source>
</reference>